<gene>
    <name evidence="8" type="ORF">LITE_LOCUS18481</name>
</gene>
<keyword evidence="2" id="KW-0677">Repeat</keyword>
<dbReference type="SUPFAM" id="SSF48239">
    <property type="entry name" value="Terpenoid cyclases/Protein prenyltransferases"/>
    <property type="match status" value="2"/>
</dbReference>
<dbReference type="SFLD" id="SFLDG01016">
    <property type="entry name" value="Prenyltransferase_Like_2"/>
    <property type="match status" value="1"/>
</dbReference>
<evidence type="ECO:0000313" key="9">
    <source>
        <dbReference type="Proteomes" id="UP001154282"/>
    </source>
</evidence>
<evidence type="ECO:0000259" key="6">
    <source>
        <dbReference type="Pfam" id="PF13243"/>
    </source>
</evidence>
<evidence type="ECO:0000256" key="5">
    <source>
        <dbReference type="SAM" id="MobiDB-lite"/>
    </source>
</evidence>
<dbReference type="Pfam" id="PF13249">
    <property type="entry name" value="SQHop_cyclase_N"/>
    <property type="match status" value="1"/>
</dbReference>
<dbReference type="InterPro" id="IPR018333">
    <property type="entry name" value="Squalene_cyclase"/>
</dbReference>
<evidence type="ECO:0000256" key="3">
    <source>
        <dbReference type="ARBA" id="ARBA00023235"/>
    </source>
</evidence>
<dbReference type="PROSITE" id="PS01074">
    <property type="entry name" value="TERPENE_SYNTHASES"/>
    <property type="match status" value="1"/>
</dbReference>
<dbReference type="InterPro" id="IPR008930">
    <property type="entry name" value="Terpenoid_cyclase/PrenylTrfase"/>
</dbReference>
<protein>
    <recommendedName>
        <fullName evidence="4">Terpene cyclase/mutase family member</fullName>
        <ecNumber evidence="4">5.4.99.-</ecNumber>
    </recommendedName>
</protein>
<dbReference type="InterPro" id="IPR032697">
    <property type="entry name" value="SQ_cyclase_N"/>
</dbReference>
<feature type="compositionally biased region" description="Polar residues" evidence="5">
    <location>
        <begin position="1"/>
        <end position="12"/>
    </location>
</feature>
<dbReference type="GO" id="GO:0005811">
    <property type="term" value="C:lipid droplet"/>
    <property type="evidence" value="ECO:0007669"/>
    <property type="project" value="InterPro"/>
</dbReference>
<accession>A0AAV0KGD1</accession>
<dbReference type="InterPro" id="IPR032696">
    <property type="entry name" value="SQ_cyclase_C"/>
</dbReference>
<organism evidence="8 9">
    <name type="scientific">Linum tenue</name>
    <dbReference type="NCBI Taxonomy" id="586396"/>
    <lineage>
        <taxon>Eukaryota</taxon>
        <taxon>Viridiplantae</taxon>
        <taxon>Streptophyta</taxon>
        <taxon>Embryophyta</taxon>
        <taxon>Tracheophyta</taxon>
        <taxon>Spermatophyta</taxon>
        <taxon>Magnoliopsida</taxon>
        <taxon>eudicotyledons</taxon>
        <taxon>Gunneridae</taxon>
        <taxon>Pentapetalae</taxon>
        <taxon>rosids</taxon>
        <taxon>fabids</taxon>
        <taxon>Malpighiales</taxon>
        <taxon>Linaceae</taxon>
        <taxon>Linum</taxon>
    </lineage>
</organism>
<dbReference type="NCBIfam" id="TIGR01787">
    <property type="entry name" value="squalene_cyclas"/>
    <property type="match status" value="1"/>
</dbReference>
<dbReference type="GO" id="GO:0042300">
    <property type="term" value="F:beta-amyrin synthase activity"/>
    <property type="evidence" value="ECO:0007669"/>
    <property type="project" value="TreeGrafter"/>
</dbReference>
<name>A0AAV0KGD1_9ROSI</name>
<keyword evidence="3 4" id="KW-0413">Isomerase</keyword>
<dbReference type="CDD" id="cd02892">
    <property type="entry name" value="SQCY_1"/>
    <property type="match status" value="1"/>
</dbReference>
<reference evidence="8" key="1">
    <citation type="submission" date="2022-08" db="EMBL/GenBank/DDBJ databases">
        <authorList>
            <person name="Gutierrez-Valencia J."/>
        </authorList>
    </citation>
    <scope>NUCLEOTIDE SEQUENCE</scope>
</reference>
<evidence type="ECO:0000259" key="7">
    <source>
        <dbReference type="Pfam" id="PF13249"/>
    </source>
</evidence>
<feature type="region of interest" description="Disordered" evidence="5">
    <location>
        <begin position="1"/>
        <end position="35"/>
    </location>
</feature>
<evidence type="ECO:0000313" key="8">
    <source>
        <dbReference type="EMBL" id="CAI0420767.1"/>
    </source>
</evidence>
<keyword evidence="9" id="KW-1185">Reference proteome</keyword>
<evidence type="ECO:0000256" key="2">
    <source>
        <dbReference type="ARBA" id="ARBA00022737"/>
    </source>
</evidence>
<dbReference type="Proteomes" id="UP001154282">
    <property type="component" value="Unassembled WGS sequence"/>
</dbReference>
<dbReference type="GO" id="GO:0016104">
    <property type="term" value="P:triterpenoid biosynthetic process"/>
    <property type="evidence" value="ECO:0007669"/>
    <property type="project" value="InterPro"/>
</dbReference>
<comment type="caution">
    <text evidence="8">The sequence shown here is derived from an EMBL/GenBank/DDBJ whole genome shotgun (WGS) entry which is preliminary data.</text>
</comment>
<dbReference type="FunFam" id="1.50.10.20:FF:000002">
    <property type="entry name" value="Terpene cyclase/mutase family member"/>
    <property type="match status" value="1"/>
</dbReference>
<dbReference type="EC" id="5.4.99.-" evidence="4"/>
<evidence type="ECO:0000256" key="4">
    <source>
        <dbReference type="RuleBase" id="RU362003"/>
    </source>
</evidence>
<dbReference type="Gene3D" id="1.50.10.20">
    <property type="match status" value="2"/>
</dbReference>
<dbReference type="InterPro" id="IPR002365">
    <property type="entry name" value="Terpene_synthase_CS"/>
</dbReference>
<feature type="domain" description="Squalene cyclase C-terminal" evidence="6">
    <location>
        <begin position="416"/>
        <end position="668"/>
    </location>
</feature>
<comment type="similarity">
    <text evidence="1 4">Belongs to the terpene cyclase/mutase family.</text>
</comment>
<evidence type="ECO:0000256" key="1">
    <source>
        <dbReference type="ARBA" id="ARBA00009755"/>
    </source>
</evidence>
<dbReference type="PANTHER" id="PTHR11764:SF48">
    <property type="entry name" value="TERPENE CYCLASE_MUTASE FAMILY MEMBER"/>
    <property type="match status" value="1"/>
</dbReference>
<dbReference type="EMBL" id="CAMGYJ010000005">
    <property type="protein sequence ID" value="CAI0420767.1"/>
    <property type="molecule type" value="Genomic_DNA"/>
</dbReference>
<sequence>MSLTFSAKTTSAGGRHGSSIPTPAPPKSGKKSRPLAVASGTTAAAVSKPAPTSSCSSRFGLPFAVVAYTFLREKNFKQTIPRVKVGEGEEVTYEAATAALRRSIRFFGALQASDGHWCAENCGVNFYTPPMVFALYITGHLNTVITAEHRKEILRYTYCHQNEDGGWGLHIEGHSMMFCTVLNYVQMRLLGEGPDGGEENACERARKWILDHGTATAISSWGKTWLAILGVYEWDGCNPMPPEFWVFPTIFPMHPAKMLCYCRLTYMSMSYFYGKKFVGRITPLLLKIRREIYNQPYEQINWGGVRHLCAKEDNYYPHGVTQKLLWDALYNFVEPLLSRWPFKRLRAKALHRTMEHIHYEDENSRYITIGAVEKSLNMLACWVDDPNGLAFKKHLARISDYFWLGEDGMNLQSFGSQTWDTSFALQALLACSDLVEEPSVMFGRGHNFLKLSQVTENPSGDFKAMFRHTSKGSWTFSDRDHGWPVSDCTAESLKCCLLFSTMPPNIVGDKIQFQNLNDAVDIIFSLQNGENGGCSAWEPSGEKLWLEWFNPVEFLKDLVIEYEYVECTSSSIHALVMLRKLHPTHRVKEIEEFIFKAVKFIEDVQQPDGSWYGNWGICFIYATWFGIGGLVAAGKTYENCVAIQKGVSFLLETQQEDGGWGESYISYWYIQGVCSFGWRPIKLDSHFICIDGFNPWWPGKERSNTTS</sequence>
<dbReference type="Pfam" id="PF13243">
    <property type="entry name" value="SQHop_cyclase_C"/>
    <property type="match status" value="1"/>
</dbReference>
<feature type="domain" description="Squalene cyclase N-terminal" evidence="7">
    <location>
        <begin position="102"/>
        <end position="399"/>
    </location>
</feature>
<dbReference type="AlphaFoldDB" id="A0AAV0KGD1"/>
<dbReference type="PANTHER" id="PTHR11764">
    <property type="entry name" value="TERPENE CYCLASE/MUTASE FAMILY MEMBER"/>
    <property type="match status" value="1"/>
</dbReference>
<proteinExistence type="inferred from homology"/>